<keyword evidence="4 9" id="KW-0812">Transmembrane</keyword>
<feature type="domain" description="ABC transmembrane type-1" evidence="10">
    <location>
        <begin position="96"/>
        <end position="275"/>
    </location>
</feature>
<feature type="transmembrane region" description="Helical" evidence="9">
    <location>
        <begin position="99"/>
        <end position="122"/>
    </location>
</feature>
<dbReference type="GO" id="GO:0043190">
    <property type="term" value="C:ATP-binding cassette (ABC) transporter complex"/>
    <property type="evidence" value="ECO:0007669"/>
    <property type="project" value="InterPro"/>
</dbReference>
<dbReference type="CDD" id="cd06261">
    <property type="entry name" value="TM_PBP2"/>
    <property type="match status" value="1"/>
</dbReference>
<comment type="similarity">
    <text evidence="8">In the N-terminal section; belongs to the binding-protein-dependent transport system permease family.</text>
</comment>
<feature type="transmembrane region" description="Helical" evidence="9">
    <location>
        <begin position="49"/>
        <end position="68"/>
    </location>
</feature>
<dbReference type="Proteomes" id="UP000185473">
    <property type="component" value="Chromosome"/>
</dbReference>
<dbReference type="Pfam" id="PF00528">
    <property type="entry name" value="BPD_transp_1"/>
    <property type="match status" value="1"/>
</dbReference>
<dbReference type="Gene3D" id="3.40.190.100">
    <property type="entry name" value="Glycine betaine-binding periplasmic protein, domain 2"/>
    <property type="match status" value="1"/>
</dbReference>
<proteinExistence type="inferred from homology"/>
<reference evidence="11 12" key="1">
    <citation type="submission" date="2016-02" db="EMBL/GenBank/DDBJ databases">
        <title>Complete Genome Sequence of Weissella jogaejeotgali FOL01.</title>
        <authorList>
            <person name="Lee J.-H."/>
            <person name="Ku H.-J."/>
        </authorList>
    </citation>
    <scope>NUCLEOTIDE SEQUENCE [LARGE SCALE GENOMIC DNA]</scope>
    <source>
        <strain evidence="11 12">FOL01</strain>
    </source>
</reference>
<dbReference type="PROSITE" id="PS50928">
    <property type="entry name" value="ABC_TM1"/>
    <property type="match status" value="1"/>
</dbReference>
<organism evidence="11 12">
    <name type="scientific">Weissella jogaejeotgali</name>
    <dbReference type="NCBI Taxonomy" id="1631871"/>
    <lineage>
        <taxon>Bacteria</taxon>
        <taxon>Bacillati</taxon>
        <taxon>Bacillota</taxon>
        <taxon>Bacilli</taxon>
        <taxon>Lactobacillales</taxon>
        <taxon>Lactobacillaceae</taxon>
        <taxon>Weissella</taxon>
    </lineage>
</organism>
<keyword evidence="2 9" id="KW-0813">Transport</keyword>
<accession>A0A1L6RBV5</accession>
<evidence type="ECO:0000256" key="1">
    <source>
        <dbReference type="ARBA" id="ARBA00004141"/>
    </source>
</evidence>
<dbReference type="SUPFAM" id="SSF53850">
    <property type="entry name" value="Periplasmic binding protein-like II"/>
    <property type="match status" value="1"/>
</dbReference>
<dbReference type="EMBL" id="CP014332">
    <property type="protein sequence ID" value="APS42047.1"/>
    <property type="molecule type" value="Genomic_DNA"/>
</dbReference>
<sequence>MFVLADLFPKLPLGPWVDSGIDWLTDHLSGLFDAIQSGGNVVMDTMTGALSAIPVWLFIIGVTIFSILMFGKKWGVPFFTFIGLLIVENQGLWSDLMSTFTLVIISSLISVIIGVPLGIWMAKNETVNKIIQPILDFMQTMPAFVYLIPAVAFFGIGVVPGVFASVIFALPPTVRMSNLGIRQVPNDLVEAADSFGSTGKQKLFKVELPLAQGTIFSGINQTLMLALSMVVIASMIGAPGLGRGVLSAVQNADIGKGFVNGFSLVVLAIIIDRFTQKLNRTPADKAAAEPAKHHWKGWTALAVVVAMIGGGVVTSLTSGNSQKESVKLVYVQWDSEVASSNVLAQAMRQHGYEVDLTPLDNSIMWQSVANGQADASVSAWLPTTHGAQYKKYKNDIDIVGTNLKGAKTGLVVPKYMDVDSIADLQDQAGKKITAIEPGAGVTKGAEKALKDYGIGDQGWQVTPSSSGAMTVALGKAIKAKQDIVVTGWEPHWMFQKYDLKYLKDSKQSFGSTESLKTMTRKDLKQDKPDAYKVLKNFKWTKEDMGEVMLDIENGKSAKKAANTWIKNNQSQVDSWFK</sequence>
<evidence type="ECO:0000256" key="6">
    <source>
        <dbReference type="ARBA" id="ARBA00023136"/>
    </source>
</evidence>
<comment type="similarity">
    <text evidence="7">In the C-terminal section; belongs to the OsmX family.</text>
</comment>
<keyword evidence="12" id="KW-1185">Reference proteome</keyword>
<dbReference type="STRING" id="1631871.FOL01_1188"/>
<dbReference type="Gene3D" id="3.40.190.10">
    <property type="entry name" value="Periplasmic binding protein-like II"/>
    <property type="match status" value="1"/>
</dbReference>
<evidence type="ECO:0000259" key="10">
    <source>
        <dbReference type="PROSITE" id="PS50928"/>
    </source>
</evidence>
<evidence type="ECO:0000256" key="2">
    <source>
        <dbReference type="ARBA" id="ARBA00022448"/>
    </source>
</evidence>
<feature type="transmembrane region" description="Helical" evidence="9">
    <location>
        <begin position="295"/>
        <end position="317"/>
    </location>
</feature>
<dbReference type="SUPFAM" id="SSF161098">
    <property type="entry name" value="MetI-like"/>
    <property type="match status" value="1"/>
</dbReference>
<dbReference type="OrthoDB" id="9787902at2"/>
<keyword evidence="3" id="KW-1003">Cell membrane</keyword>
<dbReference type="Gene3D" id="1.10.3720.10">
    <property type="entry name" value="MetI-like"/>
    <property type="match status" value="1"/>
</dbReference>
<dbReference type="CDD" id="cd13639">
    <property type="entry name" value="PBP2_OpuAC_like"/>
    <property type="match status" value="1"/>
</dbReference>
<dbReference type="InterPro" id="IPR035906">
    <property type="entry name" value="MetI-like_sf"/>
</dbReference>
<dbReference type="InterPro" id="IPR000515">
    <property type="entry name" value="MetI-like"/>
</dbReference>
<evidence type="ECO:0000313" key="12">
    <source>
        <dbReference type="Proteomes" id="UP000185473"/>
    </source>
</evidence>
<feature type="transmembrane region" description="Helical" evidence="9">
    <location>
        <begin position="75"/>
        <end position="93"/>
    </location>
</feature>
<keyword evidence="5 9" id="KW-1133">Transmembrane helix</keyword>
<dbReference type="FunFam" id="1.10.3720.10:FF:000001">
    <property type="entry name" value="Glycine betaine ABC transporter, permease"/>
    <property type="match status" value="1"/>
</dbReference>
<dbReference type="GO" id="GO:0015871">
    <property type="term" value="P:choline transport"/>
    <property type="evidence" value="ECO:0007669"/>
    <property type="project" value="TreeGrafter"/>
</dbReference>
<evidence type="ECO:0000256" key="7">
    <source>
        <dbReference type="ARBA" id="ARBA00035642"/>
    </source>
</evidence>
<dbReference type="GO" id="GO:0015226">
    <property type="term" value="F:carnitine transmembrane transporter activity"/>
    <property type="evidence" value="ECO:0007669"/>
    <property type="project" value="TreeGrafter"/>
</dbReference>
<feature type="transmembrane region" description="Helical" evidence="9">
    <location>
        <begin position="223"/>
        <end position="246"/>
    </location>
</feature>
<evidence type="ECO:0000256" key="5">
    <source>
        <dbReference type="ARBA" id="ARBA00022989"/>
    </source>
</evidence>
<evidence type="ECO:0000313" key="11">
    <source>
        <dbReference type="EMBL" id="APS42047.1"/>
    </source>
</evidence>
<evidence type="ECO:0000256" key="3">
    <source>
        <dbReference type="ARBA" id="ARBA00022475"/>
    </source>
</evidence>
<dbReference type="RefSeq" id="WP_075269829.1">
    <property type="nucleotide sequence ID" value="NZ_CP014332.1"/>
</dbReference>
<comment type="similarity">
    <text evidence="9">Belongs to the binding-protein-dependent transport system permease family.</text>
</comment>
<dbReference type="GO" id="GO:0031460">
    <property type="term" value="P:glycine betaine transport"/>
    <property type="evidence" value="ECO:0007669"/>
    <property type="project" value="TreeGrafter"/>
</dbReference>
<comment type="subcellular location">
    <subcellularLocation>
        <location evidence="9">Cell membrane</location>
        <topology evidence="9">Multi-pass membrane protein</topology>
    </subcellularLocation>
    <subcellularLocation>
        <location evidence="1">Membrane</location>
        <topology evidence="1">Multi-pass membrane protein</topology>
    </subcellularLocation>
</comment>
<dbReference type="KEGG" id="wjo:FOL01_1188"/>
<feature type="transmembrane region" description="Helical" evidence="9">
    <location>
        <begin position="143"/>
        <end position="170"/>
    </location>
</feature>
<dbReference type="GO" id="GO:0005275">
    <property type="term" value="F:amine transmembrane transporter activity"/>
    <property type="evidence" value="ECO:0007669"/>
    <property type="project" value="TreeGrafter"/>
</dbReference>
<dbReference type="InterPro" id="IPR007210">
    <property type="entry name" value="ABC_Gly_betaine_transp_sub-bd"/>
</dbReference>
<gene>
    <name evidence="11" type="ORF">FOL01_1188</name>
</gene>
<dbReference type="PANTHER" id="PTHR47737">
    <property type="entry name" value="GLYCINE BETAINE/PROLINE BETAINE TRANSPORT SYSTEM PERMEASE PROTEIN PROW"/>
    <property type="match status" value="1"/>
</dbReference>
<dbReference type="PANTHER" id="PTHR47737:SF1">
    <property type="entry name" value="GLYCINE BETAINE_PROLINE BETAINE TRANSPORT SYSTEM PERMEASE PROTEIN PROW"/>
    <property type="match status" value="1"/>
</dbReference>
<evidence type="ECO:0000256" key="9">
    <source>
        <dbReference type="RuleBase" id="RU363032"/>
    </source>
</evidence>
<keyword evidence="6 9" id="KW-0472">Membrane</keyword>
<feature type="transmembrane region" description="Helical" evidence="9">
    <location>
        <begin position="258"/>
        <end position="275"/>
    </location>
</feature>
<name>A0A1L6RBV5_9LACO</name>
<evidence type="ECO:0000256" key="4">
    <source>
        <dbReference type="ARBA" id="ARBA00022692"/>
    </source>
</evidence>
<protein>
    <submittedName>
        <fullName evidence="11">Glycine betaine ABC transport system / permease protein OpuAB</fullName>
    </submittedName>
</protein>
<dbReference type="AlphaFoldDB" id="A0A1L6RBV5"/>
<dbReference type="Pfam" id="PF04069">
    <property type="entry name" value="OpuAC"/>
    <property type="match status" value="1"/>
</dbReference>
<evidence type="ECO:0000256" key="8">
    <source>
        <dbReference type="ARBA" id="ARBA00035652"/>
    </source>
</evidence>